<accession>A0A413SYY8</accession>
<name>A0A413SYY8_9BACT</name>
<dbReference type="EMBL" id="QSFT01000018">
    <property type="protein sequence ID" value="RHA75076.1"/>
    <property type="molecule type" value="Genomic_DNA"/>
</dbReference>
<dbReference type="GeneID" id="78403805"/>
<dbReference type="PROSITE" id="PS50935">
    <property type="entry name" value="SSB"/>
    <property type="match status" value="1"/>
</dbReference>
<dbReference type="InterPro" id="IPR000424">
    <property type="entry name" value="Primosome_PriB/ssb"/>
</dbReference>
<dbReference type="PANTHER" id="PTHR10302">
    <property type="entry name" value="SINGLE-STRANDED DNA-BINDING PROTEIN"/>
    <property type="match status" value="1"/>
</dbReference>
<dbReference type="NCBIfam" id="TIGR00621">
    <property type="entry name" value="ssb"/>
    <property type="match status" value="1"/>
</dbReference>
<evidence type="ECO:0000313" key="4">
    <source>
        <dbReference type="Proteomes" id="UP000283855"/>
    </source>
</evidence>
<dbReference type="PIRSF" id="PIRSF002070">
    <property type="entry name" value="SSB"/>
    <property type="match status" value="1"/>
</dbReference>
<dbReference type="InterPro" id="IPR012340">
    <property type="entry name" value="NA-bd_OB-fold"/>
</dbReference>
<dbReference type="AlphaFoldDB" id="A0A413SYY8"/>
<organism evidence="3 4">
    <name type="scientific">Phocaeicola coprophilus</name>
    <dbReference type="NCBI Taxonomy" id="387090"/>
    <lineage>
        <taxon>Bacteria</taxon>
        <taxon>Pseudomonadati</taxon>
        <taxon>Bacteroidota</taxon>
        <taxon>Bacteroidia</taxon>
        <taxon>Bacteroidales</taxon>
        <taxon>Bacteroidaceae</taxon>
        <taxon>Phocaeicola</taxon>
    </lineage>
</organism>
<comment type="subunit">
    <text evidence="1">Homotetramer.</text>
</comment>
<dbReference type="Gene3D" id="2.40.50.140">
    <property type="entry name" value="Nucleic acid-binding proteins"/>
    <property type="match status" value="1"/>
</dbReference>
<keyword evidence="1 3" id="KW-0238">DNA-binding</keyword>
<sequence>MSLNKVQLIGNVGKDPDVRYLDSGVAVATFPLATTDRGYTLANGTQVPERTEWHNIVLWRGLAETAEKYVRKGDKLYIEGKIRSRSYDDQNGVKRYVVEIFGDNMEMLSSPRQSQQAPQSAPAQPSGAQPVQQGSAAQSAPAGEMSDDLPF</sequence>
<dbReference type="SUPFAM" id="SSF50249">
    <property type="entry name" value="Nucleic acid-binding proteins"/>
    <property type="match status" value="1"/>
</dbReference>
<dbReference type="CDD" id="cd04496">
    <property type="entry name" value="SSB_OBF"/>
    <property type="match status" value="1"/>
</dbReference>
<dbReference type="PANTHER" id="PTHR10302:SF27">
    <property type="entry name" value="SINGLE-STRANDED DNA-BINDING PROTEIN"/>
    <property type="match status" value="1"/>
</dbReference>
<dbReference type="Pfam" id="PF00436">
    <property type="entry name" value="SSB"/>
    <property type="match status" value="1"/>
</dbReference>
<proteinExistence type="inferred from homology"/>
<comment type="caution">
    <text evidence="3">The sequence shown here is derived from an EMBL/GenBank/DDBJ whole genome shotgun (WGS) entry which is preliminary data.</text>
</comment>
<dbReference type="GO" id="GO:0009295">
    <property type="term" value="C:nucleoid"/>
    <property type="evidence" value="ECO:0007669"/>
    <property type="project" value="TreeGrafter"/>
</dbReference>
<dbReference type="GO" id="GO:0006260">
    <property type="term" value="P:DNA replication"/>
    <property type="evidence" value="ECO:0007669"/>
    <property type="project" value="InterPro"/>
</dbReference>
<evidence type="ECO:0000256" key="2">
    <source>
        <dbReference type="SAM" id="MobiDB-lite"/>
    </source>
</evidence>
<dbReference type="InterPro" id="IPR011344">
    <property type="entry name" value="ssDNA-bd"/>
</dbReference>
<evidence type="ECO:0000256" key="1">
    <source>
        <dbReference type="HAMAP-Rule" id="MF_00984"/>
    </source>
</evidence>
<gene>
    <name evidence="3" type="primary">ssb</name>
    <name evidence="3" type="ORF">DW921_09200</name>
</gene>
<feature type="region of interest" description="Disordered" evidence="2">
    <location>
        <begin position="107"/>
        <end position="151"/>
    </location>
</feature>
<dbReference type="HAMAP" id="MF_00984">
    <property type="entry name" value="SSB"/>
    <property type="match status" value="1"/>
</dbReference>
<reference evidence="3 4" key="1">
    <citation type="submission" date="2018-08" db="EMBL/GenBank/DDBJ databases">
        <title>A genome reference for cultivated species of the human gut microbiota.</title>
        <authorList>
            <person name="Zou Y."/>
            <person name="Xue W."/>
            <person name="Luo G."/>
        </authorList>
    </citation>
    <scope>NUCLEOTIDE SEQUENCE [LARGE SCALE GENOMIC DNA]</scope>
    <source>
        <strain evidence="3 4">AM42-38</strain>
    </source>
</reference>
<feature type="compositionally biased region" description="Low complexity" evidence="2">
    <location>
        <begin position="109"/>
        <end position="143"/>
    </location>
</feature>
<dbReference type="GO" id="GO:0003697">
    <property type="term" value="F:single-stranded DNA binding"/>
    <property type="evidence" value="ECO:0007669"/>
    <property type="project" value="UniProtKB-UniRule"/>
</dbReference>
<evidence type="ECO:0000313" key="3">
    <source>
        <dbReference type="EMBL" id="RHA75076.1"/>
    </source>
</evidence>
<dbReference type="Proteomes" id="UP000283855">
    <property type="component" value="Unassembled WGS sequence"/>
</dbReference>
<dbReference type="RefSeq" id="WP_008144485.1">
    <property type="nucleotide sequence ID" value="NZ_CABJGD010000018.1"/>
</dbReference>
<protein>
    <recommendedName>
        <fullName evidence="1">Single-stranded DNA-binding protein</fullName>
        <shortName evidence="1">SSB</shortName>
    </recommendedName>
</protein>
<comment type="caution">
    <text evidence="1">Lacks conserved residue(s) required for the propagation of feature annotation.</text>
</comment>